<reference evidence="1 2" key="1">
    <citation type="submission" date="2019-08" db="EMBL/GenBank/DDBJ databases">
        <title>Bacillus genomes from the desert of Cuatro Cienegas, Coahuila.</title>
        <authorList>
            <person name="Olmedo-Alvarez G."/>
        </authorList>
    </citation>
    <scope>NUCLEOTIDE SEQUENCE [LARGE SCALE GENOMIC DNA]</scope>
    <source>
        <strain evidence="1 2">CH40_1T</strain>
    </source>
</reference>
<dbReference type="Proteomes" id="UP000323317">
    <property type="component" value="Unassembled WGS sequence"/>
</dbReference>
<dbReference type="AlphaFoldDB" id="A0A5D4KE00"/>
<proteinExistence type="predicted"/>
<evidence type="ECO:0000313" key="1">
    <source>
        <dbReference type="EMBL" id="TYR75544.1"/>
    </source>
</evidence>
<gene>
    <name evidence="1" type="ORF">FZC79_10255</name>
</gene>
<sequence length="175" mass="21018">MPRPVVDISGARYSRLKVIKLHEKVKDRGARWLCKCDCGTETISWAWELKNGKKKSCGCFNKEIVKQQKTRLSHGLSKTRFYRIWFAMKRRCTESKNELFKKYYIDRGITVCEEWLTFENFKRDMYSCYLEHIEKHSEKNTSIDRINNDLGYTKENCRWATNEVQNQNRRNREGN</sequence>
<protein>
    <submittedName>
        <fullName evidence="1">Uncharacterized protein</fullName>
    </submittedName>
</protein>
<dbReference type="EMBL" id="VTEH01000006">
    <property type="protein sequence ID" value="TYR75544.1"/>
    <property type="molecule type" value="Genomic_DNA"/>
</dbReference>
<evidence type="ECO:0000313" key="2">
    <source>
        <dbReference type="Proteomes" id="UP000323317"/>
    </source>
</evidence>
<dbReference type="RefSeq" id="WP_148946722.1">
    <property type="nucleotide sequence ID" value="NZ_VTEH01000006.1"/>
</dbReference>
<name>A0A5D4KE00_9BACI</name>
<organism evidence="1 2">
    <name type="scientific">Rossellomorea vietnamensis</name>
    <dbReference type="NCBI Taxonomy" id="218284"/>
    <lineage>
        <taxon>Bacteria</taxon>
        <taxon>Bacillati</taxon>
        <taxon>Bacillota</taxon>
        <taxon>Bacilli</taxon>
        <taxon>Bacillales</taxon>
        <taxon>Bacillaceae</taxon>
        <taxon>Rossellomorea</taxon>
    </lineage>
</organism>
<accession>A0A5D4KE00</accession>
<comment type="caution">
    <text evidence="1">The sequence shown here is derived from an EMBL/GenBank/DDBJ whole genome shotgun (WGS) entry which is preliminary data.</text>
</comment>